<gene>
    <name evidence="2" type="ORF">AKJ37_04590</name>
</gene>
<comment type="caution">
    <text evidence="2">The sequence shown here is derived from an EMBL/GenBank/DDBJ whole genome shotgun (WGS) entry which is preliminary data.</text>
</comment>
<protein>
    <submittedName>
        <fullName evidence="2">Uncharacterized protein</fullName>
    </submittedName>
</protein>
<sequence length="59" mass="6740">MKSPLKERRRERGDLVSAMFPEGVHFRGKEDVITGDNLALTIISGVLMAVVVRLFLWRQ</sequence>
<feature type="transmembrane region" description="Helical" evidence="1">
    <location>
        <begin position="37"/>
        <end position="56"/>
    </location>
</feature>
<proteinExistence type="predicted"/>
<accession>A0A133URD8</accession>
<evidence type="ECO:0000256" key="1">
    <source>
        <dbReference type="SAM" id="Phobius"/>
    </source>
</evidence>
<evidence type="ECO:0000313" key="2">
    <source>
        <dbReference type="EMBL" id="KXA96709.1"/>
    </source>
</evidence>
<dbReference type="EMBL" id="LHXR01000065">
    <property type="protein sequence ID" value="KXA96709.1"/>
    <property type="molecule type" value="Genomic_DNA"/>
</dbReference>
<reference evidence="2 3" key="1">
    <citation type="journal article" date="2016" name="Sci. Rep.">
        <title>Metabolic traits of an uncultured archaeal lineage -MSBL1- from brine pools of the Red Sea.</title>
        <authorList>
            <person name="Mwirichia R."/>
            <person name="Alam I."/>
            <person name="Rashid M."/>
            <person name="Vinu M."/>
            <person name="Ba-Alawi W."/>
            <person name="Anthony Kamau A."/>
            <person name="Kamanda Ngugi D."/>
            <person name="Goker M."/>
            <person name="Klenk H.P."/>
            <person name="Bajic V."/>
            <person name="Stingl U."/>
        </authorList>
    </citation>
    <scope>NUCLEOTIDE SEQUENCE [LARGE SCALE GENOMIC DNA]</scope>
    <source>
        <strain evidence="2">SCGC-AAA259I09</strain>
    </source>
</reference>
<organism evidence="2 3">
    <name type="scientific">candidate division MSBL1 archaeon SCGC-AAA259I09</name>
    <dbReference type="NCBI Taxonomy" id="1698267"/>
    <lineage>
        <taxon>Archaea</taxon>
        <taxon>Methanobacteriati</taxon>
        <taxon>Methanobacteriota</taxon>
        <taxon>candidate division MSBL1</taxon>
    </lineage>
</organism>
<dbReference type="Proteomes" id="UP000070463">
    <property type="component" value="Unassembled WGS sequence"/>
</dbReference>
<keyword evidence="1" id="KW-0472">Membrane</keyword>
<dbReference type="AlphaFoldDB" id="A0A133URD8"/>
<keyword evidence="1" id="KW-0812">Transmembrane</keyword>
<keyword evidence="1" id="KW-1133">Transmembrane helix</keyword>
<name>A0A133URD8_9EURY</name>
<evidence type="ECO:0000313" key="3">
    <source>
        <dbReference type="Proteomes" id="UP000070463"/>
    </source>
</evidence>
<keyword evidence="3" id="KW-1185">Reference proteome</keyword>